<protein>
    <submittedName>
        <fullName evidence="1">Uncharacterized protein</fullName>
    </submittedName>
</protein>
<sequence>MRKVAANYICLPGKPLVKNGYVVLKEGMPVEVVDTGGVVTEIAGLEFYGGMLVADYICGKEECFAAGEPLADVLGRLYGEGGRVCGIAIIEGADLRRLEWKAGARVRKL</sequence>
<organism evidence="1 2">
    <name type="scientific">Candidatus Odoribacter faecigallinarum</name>
    <dbReference type="NCBI Taxonomy" id="2838706"/>
    <lineage>
        <taxon>Bacteria</taxon>
        <taxon>Pseudomonadati</taxon>
        <taxon>Bacteroidota</taxon>
        <taxon>Bacteroidia</taxon>
        <taxon>Bacteroidales</taxon>
        <taxon>Odoribacteraceae</taxon>
        <taxon>Odoribacter</taxon>
    </lineage>
</organism>
<dbReference type="Proteomes" id="UP000824202">
    <property type="component" value="Unassembled WGS sequence"/>
</dbReference>
<dbReference type="AlphaFoldDB" id="A0A9D2ACH4"/>
<gene>
    <name evidence="1" type="ORF">H9863_06785</name>
</gene>
<accession>A0A9D2ACH4</accession>
<reference evidence="1" key="1">
    <citation type="journal article" date="2021" name="PeerJ">
        <title>Extensive microbial diversity within the chicken gut microbiome revealed by metagenomics and culture.</title>
        <authorList>
            <person name="Gilroy R."/>
            <person name="Ravi A."/>
            <person name="Getino M."/>
            <person name="Pursley I."/>
            <person name="Horton D.L."/>
            <person name="Alikhan N.F."/>
            <person name="Baker D."/>
            <person name="Gharbi K."/>
            <person name="Hall N."/>
            <person name="Watson M."/>
            <person name="Adriaenssens E.M."/>
            <person name="Foster-Nyarko E."/>
            <person name="Jarju S."/>
            <person name="Secka A."/>
            <person name="Antonio M."/>
            <person name="Oren A."/>
            <person name="Chaudhuri R.R."/>
            <person name="La Ragione R."/>
            <person name="Hildebrand F."/>
            <person name="Pallen M.J."/>
        </authorList>
    </citation>
    <scope>NUCLEOTIDE SEQUENCE</scope>
    <source>
        <strain evidence="1">23274</strain>
    </source>
</reference>
<dbReference type="EMBL" id="DXFT01000131">
    <property type="protein sequence ID" value="HIX03807.1"/>
    <property type="molecule type" value="Genomic_DNA"/>
</dbReference>
<name>A0A9D2ACH4_9BACT</name>
<proteinExistence type="predicted"/>
<evidence type="ECO:0000313" key="1">
    <source>
        <dbReference type="EMBL" id="HIX03807.1"/>
    </source>
</evidence>
<reference evidence="1" key="2">
    <citation type="submission" date="2021-04" db="EMBL/GenBank/DDBJ databases">
        <authorList>
            <person name="Gilroy R."/>
        </authorList>
    </citation>
    <scope>NUCLEOTIDE SEQUENCE</scope>
    <source>
        <strain evidence="1">23274</strain>
    </source>
</reference>
<evidence type="ECO:0000313" key="2">
    <source>
        <dbReference type="Proteomes" id="UP000824202"/>
    </source>
</evidence>
<comment type="caution">
    <text evidence="1">The sequence shown here is derived from an EMBL/GenBank/DDBJ whole genome shotgun (WGS) entry which is preliminary data.</text>
</comment>